<reference evidence="1 2" key="1">
    <citation type="submission" date="2015-06" db="EMBL/GenBank/DDBJ databases">
        <authorList>
            <person name="Xie B.-B."/>
            <person name="Rong J.-C."/>
            <person name="Qin Q.-L."/>
            <person name="Zhang Y.-Z."/>
        </authorList>
    </citation>
    <scope>NUCLEOTIDE SEQUENCE [LARGE SCALE GENOMIC DNA]</scope>
    <source>
        <strain evidence="1 2">KMM 3549</strain>
    </source>
</reference>
<sequence length="38" mass="4398">MTMQMQNKDQPSNLVKKGCTDNNVVFEVIYKRKGYTGM</sequence>
<keyword evidence="2" id="KW-1185">Reference proteome</keyword>
<evidence type="ECO:0000313" key="2">
    <source>
        <dbReference type="Proteomes" id="UP000217258"/>
    </source>
</evidence>
<dbReference type="EMBL" id="CP011030">
    <property type="protein sequence ID" value="ATC89687.1"/>
    <property type="molecule type" value="Genomic_DNA"/>
</dbReference>
<evidence type="ECO:0000313" key="1">
    <source>
        <dbReference type="EMBL" id="ATC89687.1"/>
    </source>
</evidence>
<organism evidence="1 2">
    <name type="scientific">Pseudoalteromonas issachenkonii</name>
    <dbReference type="NCBI Taxonomy" id="152297"/>
    <lineage>
        <taxon>Bacteria</taxon>
        <taxon>Pseudomonadati</taxon>
        <taxon>Pseudomonadota</taxon>
        <taxon>Gammaproteobacteria</taxon>
        <taxon>Alteromonadales</taxon>
        <taxon>Pseudoalteromonadaceae</taxon>
        <taxon>Pseudoalteromonas</taxon>
    </lineage>
</organism>
<gene>
    <name evidence="1" type="ORF">PISS_a0671</name>
</gene>
<proteinExistence type="predicted"/>
<dbReference type="Proteomes" id="UP000217258">
    <property type="component" value="Chromosome I"/>
</dbReference>
<protein>
    <submittedName>
        <fullName evidence="1">Uncharacterized protein</fullName>
    </submittedName>
</protein>
<accession>A0ABM6N0I9</accession>
<name>A0ABM6N0I9_9GAMM</name>